<dbReference type="RefSeq" id="XP_068357820.1">
    <property type="nucleotide sequence ID" value="XM_068505703.1"/>
</dbReference>
<dbReference type="Proteomes" id="UP000179807">
    <property type="component" value="Unassembled WGS sequence"/>
</dbReference>
<keyword evidence="4" id="KW-1185">Reference proteome</keyword>
<dbReference type="EMBL" id="MLAK01000783">
    <property type="protein sequence ID" value="OHT04684.1"/>
    <property type="molecule type" value="Genomic_DNA"/>
</dbReference>
<feature type="region of interest" description="Disordered" evidence="1">
    <location>
        <begin position="168"/>
        <end position="240"/>
    </location>
</feature>
<dbReference type="Pfam" id="PF10358">
    <property type="entry name" value="NT-C2"/>
    <property type="match status" value="1"/>
</dbReference>
<evidence type="ECO:0000313" key="4">
    <source>
        <dbReference type="Proteomes" id="UP000179807"/>
    </source>
</evidence>
<name>A0A1J4K4K6_9EUKA</name>
<dbReference type="GeneID" id="94840407"/>
<proteinExistence type="predicted"/>
<dbReference type="AlphaFoldDB" id="A0A1J4K4K6"/>
<dbReference type="OrthoDB" id="10601485at2759"/>
<feature type="compositionally biased region" description="Basic and acidic residues" evidence="1">
    <location>
        <begin position="175"/>
        <end position="188"/>
    </location>
</feature>
<organism evidence="3 4">
    <name type="scientific">Tritrichomonas foetus</name>
    <dbReference type="NCBI Taxonomy" id="1144522"/>
    <lineage>
        <taxon>Eukaryota</taxon>
        <taxon>Metamonada</taxon>
        <taxon>Parabasalia</taxon>
        <taxon>Tritrichomonadida</taxon>
        <taxon>Tritrichomonadidae</taxon>
        <taxon>Tritrichomonas</taxon>
    </lineage>
</organism>
<feature type="compositionally biased region" description="Pro residues" evidence="1">
    <location>
        <begin position="192"/>
        <end position="213"/>
    </location>
</feature>
<dbReference type="InterPro" id="IPR019448">
    <property type="entry name" value="NT-C2"/>
</dbReference>
<feature type="compositionally biased region" description="Basic and acidic residues" evidence="1">
    <location>
        <begin position="220"/>
        <end position="234"/>
    </location>
</feature>
<gene>
    <name evidence="3" type="ORF">TRFO_27681</name>
</gene>
<sequence>MGKFIKRSGTAHCKFVKIKLGKKYTNKFRITFVRGKSMDRSDLVVPNENNELIFDLPFDPQCLFFVAHNKKVRRKNLKVVLHRFVSADTQKIFGEVDIDLGQYYYDAEPISKDFTMGSKHGAKPILTFECYVSRRRKARKHPERTHERVSLLEDRYLDSSTYEPYVQPSVKIKPAKGDPIESDSDFKSESSSPPPPPPEEPKPEPAAQPPPQPHLDSEEEEKKEAPEEEPKRQDSQGLLKVKSLVQKASAGITLSRMPKLRPGIADANRLDVPGIFRKLLTQPIPELIEVSFMDPDTQSGKFPSGLYPIYQTMLKSKLFTTSIDSDFFTESMNVFYELYPSAPLVEPCDTEQRFLTTLVLLLITNLHSAQYGFLPERTSDFFNHMLSLLNEYAREIIAPIILDFEALVNTFSTARFDVDDLLGRFNEAYDAALETFHFLPSVNLFLTKSLNNSLDAIMLNKILINPARFAFSRAVAWNSFLTACLTTKQLDFPLTRQCVTCLMMAVNIATDQSKEGDEDIRSSVCPDLDPNLIVYLLKNYKPDNMMEISINYRLIAQKLGVKDAVKYTPVKPAELNDFQFAGDNIRVAYWSMVKPDPKLVQEFPHLSTK</sequence>
<evidence type="ECO:0000313" key="3">
    <source>
        <dbReference type="EMBL" id="OHT04684.1"/>
    </source>
</evidence>
<protein>
    <recommendedName>
        <fullName evidence="2">C2 NT-type domain-containing protein</fullName>
    </recommendedName>
</protein>
<accession>A0A1J4K4K6</accession>
<comment type="caution">
    <text evidence="3">The sequence shown here is derived from an EMBL/GenBank/DDBJ whole genome shotgun (WGS) entry which is preliminary data.</text>
</comment>
<evidence type="ECO:0000256" key="1">
    <source>
        <dbReference type="SAM" id="MobiDB-lite"/>
    </source>
</evidence>
<dbReference type="VEuPathDB" id="TrichDB:TRFO_27681"/>
<feature type="domain" description="C2 NT-type" evidence="2">
    <location>
        <begin position="15"/>
        <end position="130"/>
    </location>
</feature>
<reference evidence="3" key="1">
    <citation type="submission" date="2016-10" db="EMBL/GenBank/DDBJ databases">
        <authorList>
            <person name="Benchimol M."/>
            <person name="Almeida L.G."/>
            <person name="Vasconcelos A.T."/>
            <person name="Perreira-Neves A."/>
            <person name="Rosa I.A."/>
            <person name="Tasca T."/>
            <person name="Bogo M.R."/>
            <person name="de Souza W."/>
        </authorList>
    </citation>
    <scope>NUCLEOTIDE SEQUENCE [LARGE SCALE GENOMIC DNA]</scope>
    <source>
        <strain evidence="3">K</strain>
    </source>
</reference>
<evidence type="ECO:0000259" key="2">
    <source>
        <dbReference type="Pfam" id="PF10358"/>
    </source>
</evidence>